<evidence type="ECO:0000256" key="10">
    <source>
        <dbReference type="HAMAP-Rule" id="MF_00033"/>
    </source>
</evidence>
<dbReference type="AlphaFoldDB" id="A0A7G7VJX9"/>
<proteinExistence type="inferred from homology"/>
<organism evidence="13 14">
    <name type="scientific">Selenomonas timonae</name>
    <dbReference type="NCBI Taxonomy" id="2754044"/>
    <lineage>
        <taxon>Bacteria</taxon>
        <taxon>Bacillati</taxon>
        <taxon>Bacillota</taxon>
        <taxon>Negativicutes</taxon>
        <taxon>Selenomonadales</taxon>
        <taxon>Selenomonadaceae</taxon>
        <taxon>Selenomonas</taxon>
    </lineage>
</organism>
<dbReference type="Gene3D" id="3.40.50.2000">
    <property type="entry name" value="Glycogen Phosphorylase B"/>
    <property type="match status" value="2"/>
</dbReference>
<dbReference type="NCBIfam" id="TIGR01133">
    <property type="entry name" value="murG"/>
    <property type="match status" value="1"/>
</dbReference>
<feature type="binding site" evidence="10">
    <location>
        <position position="124"/>
    </location>
    <ligand>
        <name>UDP-N-acetyl-alpha-D-glucosamine</name>
        <dbReference type="ChEBI" id="CHEBI:57705"/>
    </ligand>
</feature>
<comment type="catalytic activity">
    <reaction evidence="10">
        <text>di-trans,octa-cis-undecaprenyl diphospho-N-acetyl-alpha-D-muramoyl-L-alanyl-D-glutamyl-meso-2,6-diaminopimeloyl-D-alanyl-D-alanine + UDP-N-acetyl-alpha-D-glucosamine = di-trans,octa-cis-undecaprenyl diphospho-[N-acetyl-alpha-D-glucosaminyl-(1-&gt;4)]-N-acetyl-alpha-D-muramoyl-L-alanyl-D-glutamyl-meso-2,6-diaminopimeloyl-D-alanyl-D-alanine + UDP + H(+)</text>
        <dbReference type="Rhea" id="RHEA:31227"/>
        <dbReference type="ChEBI" id="CHEBI:15378"/>
        <dbReference type="ChEBI" id="CHEBI:57705"/>
        <dbReference type="ChEBI" id="CHEBI:58223"/>
        <dbReference type="ChEBI" id="CHEBI:61387"/>
        <dbReference type="ChEBI" id="CHEBI:61388"/>
        <dbReference type="EC" id="2.4.1.227"/>
    </reaction>
</comment>
<dbReference type="RefSeq" id="WP_185980411.1">
    <property type="nucleotide sequence ID" value="NZ_CP060204.1"/>
</dbReference>
<dbReference type="GO" id="GO:0005975">
    <property type="term" value="P:carbohydrate metabolic process"/>
    <property type="evidence" value="ECO:0007669"/>
    <property type="project" value="InterPro"/>
</dbReference>
<gene>
    <name evidence="10 13" type="primary">murG</name>
    <name evidence="13" type="ORF">H1B31_00125</name>
</gene>
<comment type="function">
    <text evidence="10">Cell wall formation. Catalyzes the transfer of a GlcNAc subunit on undecaprenyl-pyrophosphoryl-MurNAc-pentapeptide (lipid intermediate I) to form undecaprenyl-pyrophosphoryl-MurNAc-(pentapeptide)GlcNAc (lipid intermediate II).</text>
</comment>
<feature type="domain" description="Glycosyltransferase family 28 N-terminal" evidence="11">
    <location>
        <begin position="3"/>
        <end position="142"/>
    </location>
</feature>
<protein>
    <recommendedName>
        <fullName evidence="10">UDP-N-acetylglucosamine--N-acetylmuramyl-(pentapeptide) pyrophosphoryl-undecaprenol N-acetylglucosamine transferase</fullName>
        <ecNumber evidence="10">2.4.1.227</ecNumber>
    </recommendedName>
    <alternativeName>
        <fullName evidence="10">Undecaprenyl-PP-MurNAc-pentapeptide-UDPGlcNAc GlcNAc transferase</fullName>
    </alternativeName>
</protein>
<dbReference type="GO" id="GO:0005886">
    <property type="term" value="C:plasma membrane"/>
    <property type="evidence" value="ECO:0007669"/>
    <property type="project" value="UniProtKB-SubCell"/>
</dbReference>
<feature type="domain" description="Glycosyl transferase family 28 C-terminal" evidence="12">
    <location>
        <begin position="188"/>
        <end position="358"/>
    </location>
</feature>
<keyword evidence="7 10" id="KW-0472">Membrane</keyword>
<dbReference type="UniPathway" id="UPA00219"/>
<evidence type="ECO:0000313" key="13">
    <source>
        <dbReference type="EMBL" id="QNH54422.1"/>
    </source>
</evidence>
<evidence type="ECO:0000256" key="6">
    <source>
        <dbReference type="ARBA" id="ARBA00022984"/>
    </source>
</evidence>
<evidence type="ECO:0000256" key="4">
    <source>
        <dbReference type="ARBA" id="ARBA00022679"/>
    </source>
</evidence>
<evidence type="ECO:0000256" key="9">
    <source>
        <dbReference type="ARBA" id="ARBA00023316"/>
    </source>
</evidence>
<keyword evidence="8 10" id="KW-0131">Cell cycle</keyword>
<name>A0A7G7VJX9_9FIRM</name>
<keyword evidence="6 10" id="KW-0573">Peptidoglycan synthesis</keyword>
<keyword evidence="1 10" id="KW-1003">Cell membrane</keyword>
<evidence type="ECO:0000256" key="7">
    <source>
        <dbReference type="ARBA" id="ARBA00023136"/>
    </source>
</evidence>
<feature type="binding site" evidence="10">
    <location>
        <position position="300"/>
    </location>
    <ligand>
        <name>UDP-N-acetyl-alpha-D-glucosamine</name>
        <dbReference type="ChEBI" id="CHEBI:57705"/>
    </ligand>
</feature>
<evidence type="ECO:0000256" key="5">
    <source>
        <dbReference type="ARBA" id="ARBA00022960"/>
    </source>
</evidence>
<keyword evidence="2 10" id="KW-0132">Cell division</keyword>
<dbReference type="InterPro" id="IPR007235">
    <property type="entry name" value="Glyco_trans_28_C"/>
</dbReference>
<evidence type="ECO:0000256" key="2">
    <source>
        <dbReference type="ARBA" id="ARBA00022618"/>
    </source>
</evidence>
<dbReference type="InterPro" id="IPR006009">
    <property type="entry name" value="GlcNAc_MurG"/>
</dbReference>
<dbReference type="InterPro" id="IPR004276">
    <property type="entry name" value="GlycoTrans_28_N"/>
</dbReference>
<dbReference type="GO" id="GO:0008360">
    <property type="term" value="P:regulation of cell shape"/>
    <property type="evidence" value="ECO:0007669"/>
    <property type="project" value="UniProtKB-KW"/>
</dbReference>
<dbReference type="Proteomes" id="UP000515480">
    <property type="component" value="Chromosome"/>
</dbReference>
<evidence type="ECO:0000259" key="12">
    <source>
        <dbReference type="Pfam" id="PF04101"/>
    </source>
</evidence>
<dbReference type="GO" id="GO:0009252">
    <property type="term" value="P:peptidoglycan biosynthetic process"/>
    <property type="evidence" value="ECO:0007669"/>
    <property type="project" value="UniProtKB-UniRule"/>
</dbReference>
<feature type="binding site" evidence="10">
    <location>
        <position position="195"/>
    </location>
    <ligand>
        <name>UDP-N-acetyl-alpha-D-glucosamine</name>
        <dbReference type="ChEBI" id="CHEBI:57705"/>
    </ligand>
</feature>
<comment type="caution">
    <text evidence="10">Lacks conserved residue(s) required for the propagation of feature annotation.</text>
</comment>
<evidence type="ECO:0000256" key="3">
    <source>
        <dbReference type="ARBA" id="ARBA00022676"/>
    </source>
</evidence>
<keyword evidence="5 10" id="KW-0133">Cell shape</keyword>
<reference evidence="13 14" key="1">
    <citation type="submission" date="2020-07" db="EMBL/GenBank/DDBJ databases">
        <title>Complete genome and description of Selenomonas timonensis sp. nov., a new bacterium isolated from a gingivitis subject.</title>
        <authorList>
            <person name="Antezack A."/>
        </authorList>
    </citation>
    <scope>NUCLEOTIDE SEQUENCE [LARGE SCALE GENOMIC DNA]</scope>
    <source>
        <strain evidence="13 14">Marseille-Q3039</strain>
    </source>
</reference>
<keyword evidence="3 10" id="KW-0328">Glycosyltransferase</keyword>
<keyword evidence="9 10" id="KW-0961">Cell wall biogenesis/degradation</keyword>
<dbReference type="HAMAP" id="MF_00033">
    <property type="entry name" value="MurG"/>
    <property type="match status" value="1"/>
</dbReference>
<feature type="binding site" evidence="10">
    <location>
        <position position="165"/>
    </location>
    <ligand>
        <name>UDP-N-acetyl-alpha-D-glucosamine</name>
        <dbReference type="ChEBI" id="CHEBI:57705"/>
    </ligand>
</feature>
<dbReference type="GO" id="GO:0071555">
    <property type="term" value="P:cell wall organization"/>
    <property type="evidence" value="ECO:0007669"/>
    <property type="project" value="UniProtKB-KW"/>
</dbReference>
<dbReference type="PANTHER" id="PTHR21015:SF22">
    <property type="entry name" value="GLYCOSYLTRANSFERASE"/>
    <property type="match status" value="1"/>
</dbReference>
<dbReference type="EC" id="2.4.1.227" evidence="10"/>
<keyword evidence="14" id="KW-1185">Reference proteome</keyword>
<sequence>MNIIVSGGGTGGHIYPALTIIRAIQQREPSARILYVGTPHGLEADIVPREGIDFIPIDLAGFQRKISLENISRAWRALLAVSRARGIVHGFQPDVAIGTGGYVAGPILLAASLAGVPTLVQEQNVFAGVTNRILAKFATAIAVGMEDAKNVFPKEKTYVTGNPIRPEVLTATREDGARAFGFDPAKKTVLVSGGSRGARSINRAMVEVIAHAAEQSEVQYLHVTGADEHGDTLARIRNAGVRLEDHPNLRVLPYLYNMPEAMAMADVAVFRAGATGLAELAARGVPAILIPYPYAAENHQEKNARAVEAAGAAEVILNRDVSGAALEAALGGLLADDARRAGMAAAMKRLGKPEAAEEIAALALGICKREG</sequence>
<dbReference type="Pfam" id="PF04101">
    <property type="entry name" value="Glyco_tran_28_C"/>
    <property type="match status" value="1"/>
</dbReference>
<evidence type="ECO:0000313" key="14">
    <source>
        <dbReference type="Proteomes" id="UP000515480"/>
    </source>
</evidence>
<dbReference type="GO" id="GO:0050511">
    <property type="term" value="F:undecaprenyldiphospho-muramoylpentapeptide beta-N-acetylglucosaminyltransferase activity"/>
    <property type="evidence" value="ECO:0007669"/>
    <property type="project" value="UniProtKB-UniRule"/>
</dbReference>
<dbReference type="SUPFAM" id="SSF53756">
    <property type="entry name" value="UDP-Glycosyltransferase/glycogen phosphorylase"/>
    <property type="match status" value="1"/>
</dbReference>
<dbReference type="Pfam" id="PF03033">
    <property type="entry name" value="Glyco_transf_28"/>
    <property type="match status" value="1"/>
</dbReference>
<feature type="binding site" evidence="10">
    <location>
        <begin position="10"/>
        <end position="12"/>
    </location>
    <ligand>
        <name>UDP-N-acetyl-alpha-D-glucosamine</name>
        <dbReference type="ChEBI" id="CHEBI:57705"/>
    </ligand>
</feature>
<dbReference type="GO" id="GO:0051301">
    <property type="term" value="P:cell division"/>
    <property type="evidence" value="ECO:0007669"/>
    <property type="project" value="UniProtKB-KW"/>
</dbReference>
<comment type="similarity">
    <text evidence="10">Belongs to the glycosyltransferase 28 family. MurG subfamily.</text>
</comment>
<dbReference type="PANTHER" id="PTHR21015">
    <property type="entry name" value="UDP-N-ACETYLGLUCOSAMINE--N-ACETYLMURAMYL-(PENTAPEPTIDE) PYROPHOSPHORYL-UNDECAPRENOL N-ACETYLGLUCOSAMINE TRANSFERASE 1"/>
    <property type="match status" value="1"/>
</dbReference>
<evidence type="ECO:0000259" key="11">
    <source>
        <dbReference type="Pfam" id="PF03033"/>
    </source>
</evidence>
<accession>A0A7G7VJX9</accession>
<dbReference type="CDD" id="cd03785">
    <property type="entry name" value="GT28_MurG"/>
    <property type="match status" value="1"/>
</dbReference>
<evidence type="ECO:0000256" key="8">
    <source>
        <dbReference type="ARBA" id="ARBA00023306"/>
    </source>
</evidence>
<evidence type="ECO:0000256" key="1">
    <source>
        <dbReference type="ARBA" id="ARBA00022475"/>
    </source>
</evidence>
<dbReference type="KEGG" id="stim:H1B31_00125"/>
<comment type="pathway">
    <text evidence="10">Cell wall biogenesis; peptidoglycan biosynthesis.</text>
</comment>
<comment type="subcellular location">
    <subcellularLocation>
        <location evidence="10">Cell membrane</location>
        <topology evidence="10">Peripheral membrane protein</topology>
        <orientation evidence="10">Cytoplasmic side</orientation>
    </subcellularLocation>
</comment>
<keyword evidence="4 10" id="KW-0808">Transferase</keyword>
<dbReference type="EMBL" id="CP060204">
    <property type="protein sequence ID" value="QNH54422.1"/>
    <property type="molecule type" value="Genomic_DNA"/>
</dbReference>